<dbReference type="PROSITE" id="PS50991">
    <property type="entry name" value="PYR_CT"/>
    <property type="match status" value="1"/>
</dbReference>
<sequence>MGHPLWLVLIVGSAWEAPTPLARKKVVSGRIEVYDTTLRDGTQGEGVSVSCEDKLAYARQASKFGVDYIEAGWPGSNPKDAEFFRRSGELDPETRRKLVAFGSTRRKGVAEAGSDPQLAALVRSGCQTVCIVCKSSAWQTEAILGTSLEENLEMISSSVGWLAERGVRVHVDLEHFFDGYKASEAYAVACCRAAVEAGAEALVLCDTNGGALPWEIEAATSATTATFPSVKVGIHAHNDAGLAVANSLAACRAGAKIVQCTTNGVGERCGNADLCAIVATLQLKDVGGAAPPECELRDLTRFSRFVDETLNRAHADAAPYVGASAFAHKGGLHVSAVSRDPRAYEHVDPSLVGNAQRVLVSELSGRANIWTAIENAGLVGSSGRNDVRSWRDRSRAILDRVKKLEALGYSFEGAPASVHLMLLHASPGYCLPFAVADYSVTTSDYDLDSSGRALRKSEKLAASENTARATVKVVLAGKDPTLDVAEGNGPVDALFFALQRALEPTYPTVANVRIADYKVRILDPVSASRAATRVMITFKDLNTAAVWTTVAVDRNVISASANALVDGFEFAVIEHADFCVLCDDDDDDDDDDVAENHHDDDIATPAVDLLQTAR</sequence>
<dbReference type="InterPro" id="IPR002034">
    <property type="entry name" value="AIPM/Hcit_synth_CS"/>
</dbReference>
<dbReference type="Proteomes" id="UP001230188">
    <property type="component" value="Unassembled WGS sequence"/>
</dbReference>
<name>A0AAD7UFH2_9STRA</name>
<dbReference type="PROSITE" id="PS00815">
    <property type="entry name" value="AIPM_HOMOCIT_SYNTH_1"/>
    <property type="match status" value="1"/>
</dbReference>
<evidence type="ECO:0000256" key="9">
    <source>
        <dbReference type="ARBA" id="ARBA00034330"/>
    </source>
</evidence>
<dbReference type="AlphaFoldDB" id="A0AAD7UFH2"/>
<dbReference type="PROSITE" id="PS00816">
    <property type="entry name" value="AIPM_HOMOCIT_SYNTH_2"/>
    <property type="match status" value="1"/>
</dbReference>
<dbReference type="Pfam" id="PF08502">
    <property type="entry name" value="LeuA_dimer"/>
    <property type="match status" value="1"/>
</dbReference>
<dbReference type="GO" id="GO:0043714">
    <property type="term" value="F:(R)-citramalate synthase activity"/>
    <property type="evidence" value="ECO:0007669"/>
    <property type="project" value="UniProtKB-EC"/>
</dbReference>
<dbReference type="PANTHER" id="PTHR43538">
    <property type="entry name" value="ALPHA-IPM SYNTHASE/HOMOCITRATE SYNTHASE"/>
    <property type="match status" value="1"/>
</dbReference>
<dbReference type="InterPro" id="IPR013709">
    <property type="entry name" value="2-isopropylmalate_synth_dimer"/>
</dbReference>
<dbReference type="InterPro" id="IPR005675">
    <property type="entry name" value="Citramal_synthase"/>
</dbReference>
<evidence type="ECO:0000259" key="12">
    <source>
        <dbReference type="PROSITE" id="PS50991"/>
    </source>
</evidence>
<dbReference type="GO" id="GO:0009098">
    <property type="term" value="P:L-leucine biosynthetic process"/>
    <property type="evidence" value="ECO:0007669"/>
    <property type="project" value="InterPro"/>
</dbReference>
<dbReference type="SUPFAM" id="SSF110921">
    <property type="entry name" value="2-isopropylmalate synthase LeuA, allosteric (dimerisation) domain"/>
    <property type="match status" value="1"/>
</dbReference>
<keyword evidence="8" id="KW-0100">Branched-chain amino acid biosynthesis</keyword>
<dbReference type="Gene3D" id="1.10.238.260">
    <property type="match status" value="1"/>
</dbReference>
<dbReference type="InterPro" id="IPR000891">
    <property type="entry name" value="PYR_CT"/>
</dbReference>
<evidence type="ECO:0000256" key="7">
    <source>
        <dbReference type="ARBA" id="ARBA00022679"/>
    </source>
</evidence>
<feature type="chain" id="PRO_5042022575" description="(R)-citramalate synthase" evidence="11">
    <location>
        <begin position="17"/>
        <end position="614"/>
    </location>
</feature>
<dbReference type="PANTHER" id="PTHR43538:SF1">
    <property type="entry name" value="(R)-CITRAMALATE SYNTHASE"/>
    <property type="match status" value="1"/>
</dbReference>
<evidence type="ECO:0000256" key="2">
    <source>
        <dbReference type="ARBA" id="ARBA00006154"/>
    </source>
</evidence>
<feature type="signal peptide" evidence="11">
    <location>
        <begin position="1"/>
        <end position="16"/>
    </location>
</feature>
<comment type="caution">
    <text evidence="13">The sequence shown here is derived from an EMBL/GenBank/DDBJ whole genome shotgun (WGS) entry which is preliminary data.</text>
</comment>
<dbReference type="Gene3D" id="3.30.160.270">
    <property type="match status" value="1"/>
</dbReference>
<evidence type="ECO:0000256" key="1">
    <source>
        <dbReference type="ARBA" id="ARBA00004743"/>
    </source>
</evidence>
<comment type="similarity">
    <text evidence="2 10">Belongs to the alpha-IPM synthase/homocitrate synthase family.</text>
</comment>
<protein>
    <recommendedName>
        <fullName evidence="4">(R)-citramalate synthase</fullName>
        <ecNumber evidence="3">2.3.3.13</ecNumber>
        <ecNumber evidence="9">2.3.3.21</ecNumber>
    </recommendedName>
</protein>
<evidence type="ECO:0000256" key="6">
    <source>
        <dbReference type="ARBA" id="ARBA00022624"/>
    </source>
</evidence>
<accession>A0AAD7UFH2</accession>
<keyword evidence="5" id="KW-0028">Amino-acid biosynthesis</keyword>
<dbReference type="InterPro" id="IPR036230">
    <property type="entry name" value="LeuA_allosteric_dom_sf"/>
</dbReference>
<keyword evidence="11" id="KW-0732">Signal</keyword>
<dbReference type="CDD" id="cd07941">
    <property type="entry name" value="DRE_TIM_LeuA3"/>
    <property type="match status" value="1"/>
</dbReference>
<dbReference type="InterPro" id="IPR054691">
    <property type="entry name" value="LeuA/HCS_post-cat"/>
</dbReference>
<evidence type="ECO:0000256" key="5">
    <source>
        <dbReference type="ARBA" id="ARBA00022605"/>
    </source>
</evidence>
<proteinExistence type="inferred from homology"/>
<dbReference type="Pfam" id="PF00682">
    <property type="entry name" value="HMGL-like"/>
    <property type="match status" value="1"/>
</dbReference>
<dbReference type="NCBIfam" id="TIGR00977">
    <property type="entry name" value="citramal_synth"/>
    <property type="match status" value="1"/>
</dbReference>
<dbReference type="EC" id="2.3.3.21" evidence="9"/>
<dbReference type="SMART" id="SM00917">
    <property type="entry name" value="LeuA_dimer"/>
    <property type="match status" value="1"/>
</dbReference>
<dbReference type="GO" id="GO:0009097">
    <property type="term" value="P:isoleucine biosynthetic process"/>
    <property type="evidence" value="ECO:0007669"/>
    <property type="project" value="UniProtKB-KW"/>
</dbReference>
<organism evidence="13 14">
    <name type="scientific">Chrysophaeum taylorii</name>
    <dbReference type="NCBI Taxonomy" id="2483200"/>
    <lineage>
        <taxon>Eukaryota</taxon>
        <taxon>Sar</taxon>
        <taxon>Stramenopiles</taxon>
        <taxon>Ochrophyta</taxon>
        <taxon>Pelagophyceae</taxon>
        <taxon>Pelagomonadales</taxon>
        <taxon>Pelagomonadaceae</taxon>
        <taxon>Chrysophaeum</taxon>
    </lineage>
</organism>
<reference evidence="13" key="1">
    <citation type="submission" date="2023-01" db="EMBL/GenBank/DDBJ databases">
        <title>Metagenome sequencing of chrysophaentin producing Chrysophaeum taylorii.</title>
        <authorList>
            <person name="Davison J."/>
            <person name="Bewley C."/>
        </authorList>
    </citation>
    <scope>NUCLEOTIDE SEQUENCE</scope>
    <source>
        <strain evidence="13">NIES-1699</strain>
    </source>
</reference>
<dbReference type="EC" id="2.3.3.13" evidence="3"/>
<evidence type="ECO:0000313" key="14">
    <source>
        <dbReference type="Proteomes" id="UP001230188"/>
    </source>
</evidence>
<keyword evidence="6" id="KW-0412">Isoleucine biosynthesis</keyword>
<evidence type="ECO:0000256" key="11">
    <source>
        <dbReference type="SAM" id="SignalP"/>
    </source>
</evidence>
<dbReference type="Pfam" id="PF22617">
    <property type="entry name" value="HCS_D2"/>
    <property type="match status" value="1"/>
</dbReference>
<evidence type="ECO:0000256" key="3">
    <source>
        <dbReference type="ARBA" id="ARBA00012973"/>
    </source>
</evidence>
<dbReference type="GO" id="GO:0003852">
    <property type="term" value="F:2-isopropylmalate synthase activity"/>
    <property type="evidence" value="ECO:0007669"/>
    <property type="project" value="UniProtKB-EC"/>
</dbReference>
<keyword evidence="7 10" id="KW-0808">Transferase</keyword>
<keyword evidence="14" id="KW-1185">Reference proteome</keyword>
<dbReference type="Gene3D" id="3.20.20.70">
    <property type="entry name" value="Aldolase class I"/>
    <property type="match status" value="1"/>
</dbReference>
<gene>
    <name evidence="13" type="ORF">CTAYLR_006538</name>
</gene>
<evidence type="ECO:0000256" key="10">
    <source>
        <dbReference type="RuleBase" id="RU003523"/>
    </source>
</evidence>
<dbReference type="EMBL" id="JAQMWT010000323">
    <property type="protein sequence ID" value="KAJ8604686.1"/>
    <property type="molecule type" value="Genomic_DNA"/>
</dbReference>
<evidence type="ECO:0000256" key="4">
    <source>
        <dbReference type="ARBA" id="ARBA00022325"/>
    </source>
</evidence>
<evidence type="ECO:0000313" key="13">
    <source>
        <dbReference type="EMBL" id="KAJ8604686.1"/>
    </source>
</evidence>
<feature type="domain" description="Pyruvate carboxyltransferase" evidence="12">
    <location>
        <begin position="31"/>
        <end position="300"/>
    </location>
</feature>
<dbReference type="SUPFAM" id="SSF51569">
    <property type="entry name" value="Aldolase"/>
    <property type="match status" value="1"/>
</dbReference>
<evidence type="ECO:0000256" key="8">
    <source>
        <dbReference type="ARBA" id="ARBA00023304"/>
    </source>
</evidence>
<comment type="pathway">
    <text evidence="1">Amino-acid biosynthesis; L-isoleucine biosynthesis; 2-oxobutanoate from pyruvate: step 1/3.</text>
</comment>
<dbReference type="InterPro" id="IPR013785">
    <property type="entry name" value="Aldolase_TIM"/>
</dbReference>